<proteinExistence type="predicted"/>
<dbReference type="EMBL" id="VUMB01000113">
    <property type="protein sequence ID" value="MSS42120.1"/>
    <property type="molecule type" value="Genomic_DNA"/>
</dbReference>
<dbReference type="InterPro" id="IPR002611">
    <property type="entry name" value="IstB_ATP-bd"/>
</dbReference>
<dbReference type="SUPFAM" id="SSF52540">
    <property type="entry name" value="P-loop containing nucleoside triphosphate hydrolases"/>
    <property type="match status" value="1"/>
</dbReference>
<comment type="caution">
    <text evidence="2">The sequence shown here is derived from an EMBL/GenBank/DDBJ whole genome shotgun (WGS) entry which is preliminary data.</text>
</comment>
<gene>
    <name evidence="2" type="ORF">FYJ37_17965</name>
</gene>
<dbReference type="GO" id="GO:0006260">
    <property type="term" value="P:DNA replication"/>
    <property type="evidence" value="ECO:0007669"/>
    <property type="project" value="TreeGrafter"/>
</dbReference>
<dbReference type="PIRSF" id="PIRSF003073">
    <property type="entry name" value="DNAC_TnpB_IstB"/>
    <property type="match status" value="1"/>
</dbReference>
<dbReference type="RefSeq" id="WP_004605804.1">
    <property type="nucleotide sequence ID" value="NZ_AP025569.1"/>
</dbReference>
<feature type="domain" description="IstB-like ATP-binding" evidence="1">
    <location>
        <begin position="19"/>
        <end position="252"/>
    </location>
</feature>
<dbReference type="GeneID" id="62696817"/>
<dbReference type="Pfam" id="PF01695">
    <property type="entry name" value="IstB_IS21"/>
    <property type="match status" value="1"/>
</dbReference>
<evidence type="ECO:0000313" key="3">
    <source>
        <dbReference type="Proteomes" id="UP000462363"/>
    </source>
</evidence>
<dbReference type="Gene3D" id="3.40.50.300">
    <property type="entry name" value="P-loop containing nucleotide triphosphate hydrolases"/>
    <property type="match status" value="1"/>
</dbReference>
<dbReference type="PANTHER" id="PTHR30050:SF4">
    <property type="entry name" value="ATP-BINDING PROTEIN RV3427C IN INSERTION SEQUENCE-RELATED"/>
    <property type="match status" value="1"/>
</dbReference>
<sequence length="254" mass="29594">MRIQSEITLTPEEQALISRLKSFRVPEMARILEEQLRDPNADLNTFKERMSAMINSEWQSRADKRFNRLMKEAHLRYPAADLDETIYRPERQLDTQIIERLSTCHWIEEGKNLIVTGSSASGKTYLINAFCVTAMKQSKSVRYIKANTLMSEMEQARIKATNLDYLNKLTKLDLLVIDDFGLMDLDLDKCRDLFEVLDTRDGRKSTVVISQFPVSSWFDMFADNTYADACLTRITDKHHTYRLEMNGINMRETE</sequence>
<dbReference type="AlphaFoldDB" id="A0A844FB11"/>
<reference evidence="2 3" key="1">
    <citation type="submission" date="2019-08" db="EMBL/GenBank/DDBJ databases">
        <title>In-depth cultivation of the pig gut microbiome towards novel bacterial diversity and tailored functional studies.</title>
        <authorList>
            <person name="Wylensek D."/>
            <person name="Hitch T.C.A."/>
            <person name="Clavel T."/>
        </authorList>
    </citation>
    <scope>NUCLEOTIDE SEQUENCE [LARGE SCALE GENOMIC DNA]</scope>
    <source>
        <strain evidence="2 3">BL-389-WT-3D</strain>
    </source>
</reference>
<dbReference type="PANTHER" id="PTHR30050">
    <property type="entry name" value="CHROMOSOMAL REPLICATION INITIATOR PROTEIN DNAA"/>
    <property type="match status" value="1"/>
</dbReference>
<dbReference type="Proteomes" id="UP000462363">
    <property type="component" value="Unassembled WGS sequence"/>
</dbReference>
<dbReference type="InterPro" id="IPR027417">
    <property type="entry name" value="P-loop_NTPase"/>
</dbReference>
<evidence type="ECO:0000313" key="2">
    <source>
        <dbReference type="EMBL" id="MSS42120.1"/>
    </source>
</evidence>
<name>A0A844FB11_CLOSV</name>
<accession>A0A844FB11</accession>
<dbReference type="GO" id="GO:0005524">
    <property type="term" value="F:ATP binding"/>
    <property type="evidence" value="ECO:0007669"/>
    <property type="project" value="InterPro"/>
</dbReference>
<protein>
    <submittedName>
        <fullName evidence="2">DNA replication protein</fullName>
    </submittedName>
</protein>
<organism evidence="2 3">
    <name type="scientific">Clostridium scindens (strain JCM 10418 / VPI 12708)</name>
    <dbReference type="NCBI Taxonomy" id="29347"/>
    <lineage>
        <taxon>Bacteria</taxon>
        <taxon>Bacillati</taxon>
        <taxon>Bacillota</taxon>
        <taxon>Clostridia</taxon>
        <taxon>Lachnospirales</taxon>
        <taxon>Lachnospiraceae</taxon>
    </lineage>
</organism>
<dbReference type="InterPro" id="IPR028350">
    <property type="entry name" value="DNAC/IstB-like"/>
</dbReference>
<evidence type="ECO:0000259" key="1">
    <source>
        <dbReference type="Pfam" id="PF01695"/>
    </source>
</evidence>